<dbReference type="PROSITE" id="PS50888">
    <property type="entry name" value="BHLH"/>
    <property type="match status" value="1"/>
</dbReference>
<keyword evidence="2" id="KW-0805">Transcription regulation</keyword>
<dbReference type="InterPro" id="IPR024097">
    <property type="entry name" value="bHLH_ZIP_TF"/>
</dbReference>
<dbReference type="SUPFAM" id="SSF47459">
    <property type="entry name" value="HLH, helix-loop-helix DNA-binding domain"/>
    <property type="match status" value="1"/>
</dbReference>
<organism evidence="9 10">
    <name type="scientific">Trapa incisa</name>
    <dbReference type="NCBI Taxonomy" id="236973"/>
    <lineage>
        <taxon>Eukaryota</taxon>
        <taxon>Viridiplantae</taxon>
        <taxon>Streptophyta</taxon>
        <taxon>Embryophyta</taxon>
        <taxon>Tracheophyta</taxon>
        <taxon>Spermatophyta</taxon>
        <taxon>Magnoliopsida</taxon>
        <taxon>eudicotyledons</taxon>
        <taxon>Gunneridae</taxon>
        <taxon>Pentapetalae</taxon>
        <taxon>rosids</taxon>
        <taxon>malvids</taxon>
        <taxon>Myrtales</taxon>
        <taxon>Lythraceae</taxon>
        <taxon>Trapa</taxon>
    </lineage>
</organism>
<evidence type="ECO:0000259" key="8">
    <source>
        <dbReference type="PROSITE" id="PS50888"/>
    </source>
</evidence>
<dbReference type="FunFam" id="4.10.280.10:FF:000058">
    <property type="entry name" value="transcription factor BEE 3-like"/>
    <property type="match status" value="1"/>
</dbReference>
<evidence type="ECO:0000256" key="6">
    <source>
        <dbReference type="ARBA" id="ARBA00055372"/>
    </source>
</evidence>
<reference evidence="9 10" key="1">
    <citation type="journal article" date="2023" name="Hortic Res">
        <title>Pangenome of water caltrop reveals structural variations and asymmetric subgenome divergence after allopolyploidization.</title>
        <authorList>
            <person name="Zhang X."/>
            <person name="Chen Y."/>
            <person name="Wang L."/>
            <person name="Yuan Y."/>
            <person name="Fang M."/>
            <person name="Shi L."/>
            <person name="Lu R."/>
            <person name="Comes H.P."/>
            <person name="Ma Y."/>
            <person name="Chen Y."/>
            <person name="Huang G."/>
            <person name="Zhou Y."/>
            <person name="Zheng Z."/>
            <person name="Qiu Y."/>
        </authorList>
    </citation>
    <scope>NUCLEOTIDE SEQUENCE [LARGE SCALE GENOMIC DNA]</scope>
    <source>
        <tissue evidence="9">Roots</tissue>
    </source>
</reference>
<dbReference type="EMBL" id="JAXIOK010000004">
    <property type="protein sequence ID" value="KAK4773411.1"/>
    <property type="molecule type" value="Genomic_DNA"/>
</dbReference>
<evidence type="ECO:0000256" key="5">
    <source>
        <dbReference type="ARBA" id="ARBA00023242"/>
    </source>
</evidence>
<comment type="subcellular location">
    <subcellularLocation>
        <location evidence="1">Nucleus</location>
    </subcellularLocation>
</comment>
<dbReference type="PANTHER" id="PTHR12565">
    <property type="entry name" value="STEROL REGULATORY ELEMENT-BINDING PROTEIN"/>
    <property type="match status" value="1"/>
</dbReference>
<protein>
    <recommendedName>
        <fullName evidence="8">BHLH domain-containing protein</fullName>
    </recommendedName>
</protein>
<proteinExistence type="predicted"/>
<evidence type="ECO:0000313" key="10">
    <source>
        <dbReference type="Proteomes" id="UP001345219"/>
    </source>
</evidence>
<dbReference type="GO" id="GO:0006351">
    <property type="term" value="P:DNA-templated transcription"/>
    <property type="evidence" value="ECO:0007669"/>
    <property type="project" value="UniProtKB-ARBA"/>
</dbReference>
<dbReference type="GO" id="GO:0003700">
    <property type="term" value="F:DNA-binding transcription factor activity"/>
    <property type="evidence" value="ECO:0007669"/>
    <property type="project" value="TreeGrafter"/>
</dbReference>
<dbReference type="Proteomes" id="UP001345219">
    <property type="component" value="Chromosome 22"/>
</dbReference>
<dbReference type="AlphaFoldDB" id="A0AAN7KUP3"/>
<accession>A0AAN7KUP3</accession>
<keyword evidence="4" id="KW-0804">Transcription</keyword>
<gene>
    <name evidence="9" type="ORF">SAY87_028430</name>
</gene>
<evidence type="ECO:0000256" key="4">
    <source>
        <dbReference type="ARBA" id="ARBA00023163"/>
    </source>
</evidence>
<comment type="function">
    <text evidence="6">Positive regulator of brassinosteroid signaling.</text>
</comment>
<evidence type="ECO:0000256" key="3">
    <source>
        <dbReference type="ARBA" id="ARBA00023125"/>
    </source>
</evidence>
<name>A0AAN7KUP3_9MYRT</name>
<dbReference type="GO" id="GO:0005634">
    <property type="term" value="C:nucleus"/>
    <property type="evidence" value="ECO:0007669"/>
    <property type="project" value="UniProtKB-SubCell"/>
</dbReference>
<comment type="caution">
    <text evidence="9">The sequence shown here is derived from an EMBL/GenBank/DDBJ whole genome shotgun (WGS) entry which is preliminary data.</text>
</comment>
<dbReference type="GO" id="GO:0046983">
    <property type="term" value="F:protein dimerization activity"/>
    <property type="evidence" value="ECO:0007669"/>
    <property type="project" value="InterPro"/>
</dbReference>
<dbReference type="CDD" id="cd18919">
    <property type="entry name" value="bHLH_AtBPE_like"/>
    <property type="match status" value="1"/>
</dbReference>
<keyword evidence="10" id="KW-1185">Reference proteome</keyword>
<sequence>MAYDDLIGPDFHSLRTPIPSFLDIDPNMDHQFHFPDYQLINPTPISTTAILDNSSAFLPSALNFQNHHMGFPEFRGSLADTIPAGIMFRTVVGEEIPAVLAMENELRDLRKRKDADVESNSRVSSHSSPASSCATRKKTDSGRAKRMKNVGKVEEEAEEEKQKEVVHVRARRGHATDSHSLAERVRRGKINERLKCLQDIVPGCYKTMGLAMMLDEIINYVQSLQNQVEFLSMKLTAASSYYDFNSDLDTIDKMQRAMAGEVNELQRIAMEGSHGVAQSYNFHSRSRHP</sequence>
<evidence type="ECO:0000313" key="9">
    <source>
        <dbReference type="EMBL" id="KAK4773411.1"/>
    </source>
</evidence>
<evidence type="ECO:0000256" key="7">
    <source>
        <dbReference type="SAM" id="MobiDB-lite"/>
    </source>
</evidence>
<dbReference type="GO" id="GO:0003677">
    <property type="term" value="F:DNA binding"/>
    <property type="evidence" value="ECO:0007669"/>
    <property type="project" value="UniProtKB-KW"/>
</dbReference>
<dbReference type="PANTHER" id="PTHR12565:SF340">
    <property type="entry name" value="TRANSCRIPTION FACTOR BEE 3"/>
    <property type="match status" value="1"/>
</dbReference>
<dbReference type="InterPro" id="IPR011598">
    <property type="entry name" value="bHLH_dom"/>
</dbReference>
<dbReference type="Gene3D" id="4.10.280.10">
    <property type="entry name" value="Helix-loop-helix DNA-binding domain"/>
    <property type="match status" value="1"/>
</dbReference>
<dbReference type="Pfam" id="PF00010">
    <property type="entry name" value="HLH"/>
    <property type="match status" value="1"/>
</dbReference>
<keyword evidence="5" id="KW-0539">Nucleus</keyword>
<evidence type="ECO:0000256" key="1">
    <source>
        <dbReference type="ARBA" id="ARBA00004123"/>
    </source>
</evidence>
<feature type="compositionally biased region" description="Low complexity" evidence="7">
    <location>
        <begin position="120"/>
        <end position="132"/>
    </location>
</feature>
<evidence type="ECO:0000256" key="2">
    <source>
        <dbReference type="ARBA" id="ARBA00023015"/>
    </source>
</evidence>
<feature type="domain" description="BHLH" evidence="8">
    <location>
        <begin position="174"/>
        <end position="224"/>
    </location>
</feature>
<dbReference type="SMART" id="SM00353">
    <property type="entry name" value="HLH"/>
    <property type="match status" value="1"/>
</dbReference>
<dbReference type="InterPro" id="IPR036638">
    <property type="entry name" value="HLH_DNA-bd_sf"/>
</dbReference>
<keyword evidence="3" id="KW-0238">DNA-binding</keyword>
<feature type="region of interest" description="Disordered" evidence="7">
    <location>
        <begin position="112"/>
        <end position="179"/>
    </location>
</feature>